<reference evidence="1" key="1">
    <citation type="submission" date="2020-08" db="EMBL/GenBank/DDBJ databases">
        <title>Multicomponent nature underlies the extraordinary mechanical properties of spider dragline silk.</title>
        <authorList>
            <person name="Kono N."/>
            <person name="Nakamura H."/>
            <person name="Mori M."/>
            <person name="Yoshida Y."/>
            <person name="Ohtoshi R."/>
            <person name="Malay A.D."/>
            <person name="Moran D.A.P."/>
            <person name="Tomita M."/>
            <person name="Numata K."/>
            <person name="Arakawa K."/>
        </authorList>
    </citation>
    <scope>NUCLEOTIDE SEQUENCE</scope>
</reference>
<dbReference type="InterPro" id="IPR036397">
    <property type="entry name" value="RNaseH_sf"/>
</dbReference>
<organism evidence="1 2">
    <name type="scientific">Trichonephila clavipes</name>
    <name type="common">Golden silk orbweaver</name>
    <name type="synonym">Nephila clavipes</name>
    <dbReference type="NCBI Taxonomy" id="2585209"/>
    <lineage>
        <taxon>Eukaryota</taxon>
        <taxon>Metazoa</taxon>
        <taxon>Ecdysozoa</taxon>
        <taxon>Arthropoda</taxon>
        <taxon>Chelicerata</taxon>
        <taxon>Arachnida</taxon>
        <taxon>Araneae</taxon>
        <taxon>Araneomorphae</taxon>
        <taxon>Entelegynae</taxon>
        <taxon>Araneoidea</taxon>
        <taxon>Nephilidae</taxon>
        <taxon>Trichonephila</taxon>
    </lineage>
</organism>
<dbReference type="GO" id="GO:0003676">
    <property type="term" value="F:nucleic acid binding"/>
    <property type="evidence" value="ECO:0007669"/>
    <property type="project" value="InterPro"/>
</dbReference>
<dbReference type="Gene3D" id="3.30.420.10">
    <property type="entry name" value="Ribonuclease H-like superfamily/Ribonuclease H"/>
    <property type="match status" value="1"/>
</dbReference>
<gene>
    <name evidence="1" type="ORF">TNCV_4133541</name>
</gene>
<accession>A0A8X6S5D9</accession>
<sequence length="126" mass="14032">MLLIFLYNLWPESSVNGPVEVAAVLAEYQRTTRGEGQYLFDLARFQMCLFPVSLTPSSNGLLWIVAVCVQNESKNKHVVQLFLAANGVVTLDQPPYSPDLAPADFFLIPRLKSALKGKKFTDITDI</sequence>
<keyword evidence="2" id="KW-1185">Reference proteome</keyword>
<name>A0A8X6S5D9_TRICX</name>
<dbReference type="AlphaFoldDB" id="A0A8X6S5D9"/>
<comment type="caution">
    <text evidence="1">The sequence shown here is derived from an EMBL/GenBank/DDBJ whole genome shotgun (WGS) entry which is preliminary data.</text>
</comment>
<proteinExistence type="predicted"/>
<evidence type="ECO:0000313" key="1">
    <source>
        <dbReference type="EMBL" id="GFY07757.1"/>
    </source>
</evidence>
<dbReference type="EMBL" id="BMAU01021277">
    <property type="protein sequence ID" value="GFY07757.1"/>
    <property type="molecule type" value="Genomic_DNA"/>
</dbReference>
<protein>
    <submittedName>
        <fullName evidence="1">Uncharacterized protein</fullName>
    </submittedName>
</protein>
<evidence type="ECO:0000313" key="2">
    <source>
        <dbReference type="Proteomes" id="UP000887159"/>
    </source>
</evidence>
<dbReference type="Proteomes" id="UP000887159">
    <property type="component" value="Unassembled WGS sequence"/>
</dbReference>